<dbReference type="Proteomes" id="UP000075398">
    <property type="component" value="Unassembled WGS sequence"/>
</dbReference>
<dbReference type="GO" id="GO:0033179">
    <property type="term" value="C:proton-transporting V-type ATPase, V0 domain"/>
    <property type="evidence" value="ECO:0007669"/>
    <property type="project" value="InterPro"/>
</dbReference>
<comment type="caution">
    <text evidence="7">The sequence shown here is derived from an EMBL/GenBank/DDBJ whole genome shotgun (WGS) entry which is preliminary data.</text>
</comment>
<keyword evidence="5 6" id="KW-0066">ATP synthesis</keyword>
<evidence type="ECO:0000313" key="8">
    <source>
        <dbReference type="Proteomes" id="UP000075398"/>
    </source>
</evidence>
<dbReference type="InterPro" id="IPR044911">
    <property type="entry name" value="V-type_ATPase_csu/dsu_dom_3"/>
</dbReference>
<protein>
    <recommendedName>
        <fullName evidence="6">A-type ATP synthase subunit C</fullName>
    </recommendedName>
</protein>
<dbReference type="GO" id="GO:0046961">
    <property type="term" value="F:proton-transporting ATPase activity, rotational mechanism"/>
    <property type="evidence" value="ECO:0007669"/>
    <property type="project" value="InterPro"/>
</dbReference>
<proteinExistence type="inferred from homology"/>
<keyword evidence="6" id="KW-1003">Cell membrane</keyword>
<dbReference type="InterPro" id="IPR036079">
    <property type="entry name" value="ATPase_csu/dsu_sf"/>
</dbReference>
<comment type="subunit">
    <text evidence="6">Has multiple subunits with at least A(3), B(3), C, D, E, F, H, I and proteolipid K(x).</text>
</comment>
<comment type="similarity">
    <text evidence="1 6">Belongs to the V-ATPase V0D/AC39 subunit family.</text>
</comment>
<dbReference type="AlphaFoldDB" id="A0A150IVP1"/>
<dbReference type="InterPro" id="IPR050873">
    <property type="entry name" value="V-ATPase_V0D/AC39_subunit"/>
</dbReference>
<dbReference type="GO" id="GO:0005886">
    <property type="term" value="C:plasma membrane"/>
    <property type="evidence" value="ECO:0007669"/>
    <property type="project" value="UniProtKB-SubCell"/>
</dbReference>
<dbReference type="PANTHER" id="PTHR38682">
    <property type="entry name" value="V-TYPE ATP SYNTHASE SUBUNIT C"/>
    <property type="match status" value="1"/>
</dbReference>
<keyword evidence="3 6" id="KW-0375">Hydrogen ion transport</keyword>
<reference evidence="7 8" key="1">
    <citation type="journal article" date="2016" name="ISME J.">
        <title>Chasing the elusive Euryarchaeota class WSA2: genomes reveal a uniquely fastidious methyl-reducing methanogen.</title>
        <authorList>
            <person name="Nobu M.K."/>
            <person name="Narihiro T."/>
            <person name="Kuroda K."/>
            <person name="Mei R."/>
            <person name="Liu W.T."/>
        </authorList>
    </citation>
    <scope>NUCLEOTIDE SEQUENCE [LARGE SCALE GENOMIC DNA]</scope>
    <source>
        <strain evidence="7">U1lsi0528_Bin055</strain>
    </source>
</reference>
<dbReference type="InterPro" id="IPR014272">
    <property type="entry name" value="ATPase_V0-cplx_csu"/>
</dbReference>
<evidence type="ECO:0000256" key="5">
    <source>
        <dbReference type="ARBA" id="ARBA00023310"/>
    </source>
</evidence>
<name>A0A150IVP1_9EURY</name>
<dbReference type="SUPFAM" id="SSF103486">
    <property type="entry name" value="V-type ATP synthase subunit C"/>
    <property type="match status" value="1"/>
</dbReference>
<evidence type="ECO:0000256" key="1">
    <source>
        <dbReference type="ARBA" id="ARBA00006709"/>
    </source>
</evidence>
<dbReference type="Gene3D" id="1.10.132.50">
    <property type="entry name" value="ATP synthase (C/AC39) subunit, domain 3"/>
    <property type="match status" value="1"/>
</dbReference>
<accession>A0A150IVP1</accession>
<dbReference type="EMBL" id="LNGC01000110">
    <property type="protein sequence ID" value="KYC49067.1"/>
    <property type="molecule type" value="Genomic_DNA"/>
</dbReference>
<sequence>MGSNVVSSEFWLGETNYSYLNTRVRAMESKLFKSDIYIKLLNMEVSQIARFLGEGNYKGEIESLSRTYRGVDLIEHSINENLGNTYHKLLKMSGKKASAYAFAILTRWDIHNIISILRGKYSKSTEYEIEKTLIPIGELPFSFIISLVKINSYEDVIKKLKKLDKFDFLVETKEIADTESELFKMYFKSTLANFKKEKKSLFVEFLRTEIDILNIKNIMRMRRYGFALKEEQKNMVEGGLFFSIDDLSSLLRASDNDFLKKMKKTPYGIIIEKHWQEKTLFYLEESLEKYLMKCAKEQFIGDPFTIMPVLHYIISKKIEVENIRKISRGKASNIEKKIIEDSLVI</sequence>
<dbReference type="InterPro" id="IPR002843">
    <property type="entry name" value="ATPase_V0-cplx_csu/dsu"/>
</dbReference>
<dbReference type="NCBIfam" id="TIGR02923">
    <property type="entry name" value="AhaC"/>
    <property type="match status" value="1"/>
</dbReference>
<dbReference type="Pfam" id="PF01992">
    <property type="entry name" value="vATP-synt_AC39"/>
    <property type="match status" value="1"/>
</dbReference>
<keyword evidence="6" id="KW-0472">Membrane</keyword>
<evidence type="ECO:0000256" key="6">
    <source>
        <dbReference type="HAMAP-Rule" id="MF_00314"/>
    </source>
</evidence>
<evidence type="ECO:0000256" key="2">
    <source>
        <dbReference type="ARBA" id="ARBA00022448"/>
    </source>
</evidence>
<dbReference type="GO" id="GO:0005524">
    <property type="term" value="F:ATP binding"/>
    <property type="evidence" value="ECO:0007669"/>
    <property type="project" value="UniProtKB-UniRule"/>
</dbReference>
<gene>
    <name evidence="6" type="primary">atpC</name>
    <name evidence="7" type="ORF">AMQ22_01745</name>
</gene>
<dbReference type="HAMAP" id="MF_00314">
    <property type="entry name" value="ATP_synth_C_arch"/>
    <property type="match status" value="1"/>
</dbReference>
<dbReference type="STRING" id="1705564.APG08_00335"/>
<keyword evidence="4 6" id="KW-0406">Ion transport</keyword>
<comment type="function">
    <text evidence="6">Component of the A-type ATP synthase that produces ATP from ADP in the presence of a proton gradient across the membrane.</text>
</comment>
<evidence type="ECO:0000256" key="3">
    <source>
        <dbReference type="ARBA" id="ARBA00022781"/>
    </source>
</evidence>
<keyword evidence="2 6" id="KW-0813">Transport</keyword>
<comment type="subcellular location">
    <subcellularLocation>
        <location evidence="6">Cell membrane</location>
        <topology evidence="6">Peripheral membrane protein</topology>
    </subcellularLocation>
</comment>
<evidence type="ECO:0000313" key="7">
    <source>
        <dbReference type="EMBL" id="KYC49067.1"/>
    </source>
</evidence>
<dbReference type="PANTHER" id="PTHR38682:SF1">
    <property type="entry name" value="V-TYPE ATP SYNTHASE SUBUNIT C"/>
    <property type="match status" value="1"/>
</dbReference>
<dbReference type="Gene3D" id="1.20.1690.10">
    <property type="entry name" value="V-type ATP synthase subunit C domain"/>
    <property type="match status" value="2"/>
</dbReference>
<organism evidence="7 8">
    <name type="scientific">Candidatus Methanofastidiosum methylothiophilum</name>
    <dbReference type="NCBI Taxonomy" id="1705564"/>
    <lineage>
        <taxon>Archaea</taxon>
        <taxon>Methanobacteriati</taxon>
        <taxon>Methanobacteriota</taxon>
        <taxon>Stenosarchaea group</taxon>
        <taxon>Candidatus Methanofastidiosia</taxon>
        <taxon>Candidatus Methanofastidiosales</taxon>
        <taxon>Candidatus Methanofastidiosaceae</taxon>
        <taxon>Candidatus Methanofastidiosum</taxon>
    </lineage>
</organism>
<dbReference type="GO" id="GO:0042777">
    <property type="term" value="P:proton motive force-driven plasma membrane ATP synthesis"/>
    <property type="evidence" value="ECO:0007669"/>
    <property type="project" value="UniProtKB-UniRule"/>
</dbReference>
<dbReference type="GO" id="GO:0046933">
    <property type="term" value="F:proton-transporting ATP synthase activity, rotational mechanism"/>
    <property type="evidence" value="ECO:0007669"/>
    <property type="project" value="UniProtKB-UniRule"/>
</dbReference>
<evidence type="ECO:0000256" key="4">
    <source>
        <dbReference type="ARBA" id="ARBA00023065"/>
    </source>
</evidence>
<dbReference type="InterPro" id="IPR035067">
    <property type="entry name" value="V-type_ATPase_csu/dsu"/>
</dbReference>